<keyword evidence="1" id="KW-0732">Signal</keyword>
<gene>
    <name evidence="2" type="ORF">ACFYQT_12345</name>
</gene>
<dbReference type="EMBL" id="JBIAJP010000002">
    <property type="protein sequence ID" value="MFF0004211.1"/>
    <property type="molecule type" value="Genomic_DNA"/>
</dbReference>
<comment type="caution">
    <text evidence="2">The sequence shown here is derived from an EMBL/GenBank/DDBJ whole genome shotgun (WGS) entry which is preliminary data.</text>
</comment>
<accession>A0ABW6MT59</accession>
<name>A0ABW6MT59_9ACTN</name>
<evidence type="ECO:0000313" key="3">
    <source>
        <dbReference type="Proteomes" id="UP001601422"/>
    </source>
</evidence>
<evidence type="ECO:0000313" key="2">
    <source>
        <dbReference type="EMBL" id="MFF0004211.1"/>
    </source>
</evidence>
<dbReference type="RefSeq" id="WP_361950939.1">
    <property type="nucleotide sequence ID" value="NZ_JBEXVS010000045.1"/>
</dbReference>
<sequence length="66" mass="6490">MKKIISAAALTAAALTLATPAAHAAPVSTQHNPAGSATRADGPLGPGLSELVAIAEGVLKKYGITR</sequence>
<keyword evidence="3" id="KW-1185">Reference proteome</keyword>
<organism evidence="2 3">
    <name type="scientific">Streptomyces tibetensis</name>
    <dbReference type="NCBI Taxonomy" id="2382123"/>
    <lineage>
        <taxon>Bacteria</taxon>
        <taxon>Bacillati</taxon>
        <taxon>Actinomycetota</taxon>
        <taxon>Actinomycetes</taxon>
        <taxon>Kitasatosporales</taxon>
        <taxon>Streptomycetaceae</taxon>
        <taxon>Streptomyces</taxon>
    </lineage>
</organism>
<dbReference type="Proteomes" id="UP001601422">
    <property type="component" value="Unassembled WGS sequence"/>
</dbReference>
<evidence type="ECO:0000256" key="1">
    <source>
        <dbReference type="SAM" id="SignalP"/>
    </source>
</evidence>
<feature type="signal peptide" evidence="1">
    <location>
        <begin position="1"/>
        <end position="24"/>
    </location>
</feature>
<evidence type="ECO:0008006" key="4">
    <source>
        <dbReference type="Google" id="ProtNLM"/>
    </source>
</evidence>
<feature type="chain" id="PRO_5047031260" description="Secreted protein" evidence="1">
    <location>
        <begin position="25"/>
        <end position="66"/>
    </location>
</feature>
<protein>
    <recommendedName>
        <fullName evidence="4">Secreted protein</fullName>
    </recommendedName>
</protein>
<proteinExistence type="predicted"/>
<reference evidence="2 3" key="1">
    <citation type="submission" date="2024-10" db="EMBL/GenBank/DDBJ databases">
        <title>The Natural Products Discovery Center: Release of the First 8490 Sequenced Strains for Exploring Actinobacteria Biosynthetic Diversity.</title>
        <authorList>
            <person name="Kalkreuter E."/>
            <person name="Kautsar S.A."/>
            <person name="Yang D."/>
            <person name="Bader C.D."/>
            <person name="Teijaro C.N."/>
            <person name="Fluegel L."/>
            <person name="Davis C.M."/>
            <person name="Simpson J.R."/>
            <person name="Lauterbach L."/>
            <person name="Steele A.D."/>
            <person name="Gui C."/>
            <person name="Meng S."/>
            <person name="Li G."/>
            <person name="Viehrig K."/>
            <person name="Ye F."/>
            <person name="Su P."/>
            <person name="Kiefer A.F."/>
            <person name="Nichols A."/>
            <person name="Cepeda A.J."/>
            <person name="Yan W."/>
            <person name="Fan B."/>
            <person name="Jiang Y."/>
            <person name="Adhikari A."/>
            <person name="Zheng C.-J."/>
            <person name="Schuster L."/>
            <person name="Cowan T.M."/>
            <person name="Smanski M.J."/>
            <person name="Chevrette M.G."/>
            <person name="De Carvalho L.P.S."/>
            <person name="Shen B."/>
        </authorList>
    </citation>
    <scope>NUCLEOTIDE SEQUENCE [LARGE SCALE GENOMIC DNA]</scope>
    <source>
        <strain evidence="2 3">NPDC005497</strain>
    </source>
</reference>